<dbReference type="Proteomes" id="UP000182350">
    <property type="component" value="Unassembled WGS sequence"/>
</dbReference>
<evidence type="ECO:0008006" key="3">
    <source>
        <dbReference type="Google" id="ProtNLM"/>
    </source>
</evidence>
<dbReference type="EMBL" id="FPJW01000001">
    <property type="protein sequence ID" value="SFX08961.1"/>
    <property type="molecule type" value="Genomic_DNA"/>
</dbReference>
<proteinExistence type="predicted"/>
<accession>A0A1K1U7L7</accession>
<dbReference type="AlphaFoldDB" id="A0A1K1U7L7"/>
<evidence type="ECO:0000313" key="2">
    <source>
        <dbReference type="Proteomes" id="UP000182350"/>
    </source>
</evidence>
<reference evidence="1 2" key="1">
    <citation type="submission" date="2016-11" db="EMBL/GenBank/DDBJ databases">
        <authorList>
            <person name="Jaros S."/>
            <person name="Januszkiewicz K."/>
            <person name="Wedrychowicz H."/>
        </authorList>
    </citation>
    <scope>NUCLEOTIDE SEQUENCE [LARGE SCALE GENOMIC DNA]</scope>
    <source>
        <strain evidence="1 2">DSM 21637</strain>
    </source>
</reference>
<gene>
    <name evidence="1" type="ORF">SAMN02745752_00495</name>
</gene>
<organism evidence="1 2">
    <name type="scientific">Marinospirillum alkaliphilum DSM 21637</name>
    <dbReference type="NCBI Taxonomy" id="1122209"/>
    <lineage>
        <taxon>Bacteria</taxon>
        <taxon>Pseudomonadati</taxon>
        <taxon>Pseudomonadota</taxon>
        <taxon>Gammaproteobacteria</taxon>
        <taxon>Oceanospirillales</taxon>
        <taxon>Oceanospirillaceae</taxon>
        <taxon>Marinospirillum</taxon>
    </lineage>
</organism>
<keyword evidence="2" id="KW-1185">Reference proteome</keyword>
<protein>
    <recommendedName>
        <fullName evidence="3">LicD family protein</fullName>
    </recommendedName>
</protein>
<sequence>MFLNHFFDVIRYRYLRSFVVKTARRYYRVGKFSAACKSYKKCLASLERVDLPSVYNVKRQWEFEYYRSLYRLGESPFADPFFDVDFKQAVPSVIPQSVTGSFSIRTLHSGYFITGIYKGTGKQVCLCIDDQPVTSLSFRKSGLRKGHFKTYLKRSVVDRLPAESCLSLRDDLGQPLACSGVTCFNLLVPHGDGSLFERLAQGSKINKKGFLTLTNEQVSLQQDRFLDLYVRVRQHFDEKLDKKLFILYGTLLGLIREGDFIKGDDDFDAGYVSFADNAESVKQETMQLVVELVLAGFTCSFNTNGRLFRIRDQATPGLHLDVRPVWFEKGKAWLHKQACLPLDQSDFLPVTEQQLRGKLVYTPASAEKFLISYYGSGWKVPDPTYSNASQRIPKSVTRHLKKLCIGPEDYRVMVDEIERRRPDYPNAGQFISIGLHPLYPLTEYEANCEW</sequence>
<name>A0A1K1U7L7_9GAMM</name>
<dbReference type="STRING" id="1122209.SAMN02745752_00495"/>
<evidence type="ECO:0000313" key="1">
    <source>
        <dbReference type="EMBL" id="SFX08961.1"/>
    </source>
</evidence>